<evidence type="ECO:0000313" key="3">
    <source>
        <dbReference type="EMBL" id="TMR22960.1"/>
    </source>
</evidence>
<dbReference type="Proteomes" id="UP000306628">
    <property type="component" value="Unassembled WGS sequence"/>
</dbReference>
<dbReference type="AlphaFoldDB" id="A0A5S4GAE3"/>
<keyword evidence="4" id="KW-1185">Reference proteome</keyword>
<gene>
    <name evidence="3" type="ORF">ETD85_48580</name>
</gene>
<dbReference type="OrthoDB" id="3544500at2"/>
<feature type="compositionally biased region" description="Pro residues" evidence="1">
    <location>
        <begin position="95"/>
        <end position="110"/>
    </location>
</feature>
<evidence type="ECO:0000256" key="1">
    <source>
        <dbReference type="SAM" id="MobiDB-lite"/>
    </source>
</evidence>
<keyword evidence="2" id="KW-0472">Membrane</keyword>
<feature type="transmembrane region" description="Helical" evidence="2">
    <location>
        <begin position="131"/>
        <end position="152"/>
    </location>
</feature>
<keyword evidence="2" id="KW-1133">Transmembrane helix</keyword>
<comment type="caution">
    <text evidence="3">The sequence shown here is derived from an EMBL/GenBank/DDBJ whole genome shotgun (WGS) entry which is preliminary data.</text>
</comment>
<reference evidence="3 4" key="1">
    <citation type="submission" date="2019-05" db="EMBL/GenBank/DDBJ databases">
        <title>Draft genome sequence of Nonomuraea zeae DSM 100528.</title>
        <authorList>
            <person name="Saricaoglu S."/>
            <person name="Isik K."/>
        </authorList>
    </citation>
    <scope>NUCLEOTIDE SEQUENCE [LARGE SCALE GENOMIC DNA]</scope>
    <source>
        <strain evidence="3 4">DSM 100528</strain>
    </source>
</reference>
<evidence type="ECO:0000256" key="2">
    <source>
        <dbReference type="SAM" id="Phobius"/>
    </source>
</evidence>
<evidence type="ECO:0000313" key="4">
    <source>
        <dbReference type="Proteomes" id="UP000306628"/>
    </source>
</evidence>
<organism evidence="3 4">
    <name type="scientific">Nonomuraea zeae</name>
    <dbReference type="NCBI Taxonomy" id="1642303"/>
    <lineage>
        <taxon>Bacteria</taxon>
        <taxon>Bacillati</taxon>
        <taxon>Actinomycetota</taxon>
        <taxon>Actinomycetes</taxon>
        <taxon>Streptosporangiales</taxon>
        <taxon>Streptosporangiaceae</taxon>
        <taxon>Nonomuraea</taxon>
    </lineage>
</organism>
<protein>
    <submittedName>
        <fullName evidence="3">Uncharacterized protein</fullName>
    </submittedName>
</protein>
<proteinExistence type="predicted"/>
<keyword evidence="2" id="KW-0812">Transmembrane</keyword>
<name>A0A5S4GAE3_9ACTN</name>
<dbReference type="EMBL" id="VCKX01000264">
    <property type="protein sequence ID" value="TMR22960.1"/>
    <property type="molecule type" value="Genomic_DNA"/>
</dbReference>
<accession>A0A5S4GAE3</accession>
<feature type="region of interest" description="Disordered" evidence="1">
    <location>
        <begin position="76"/>
        <end position="110"/>
    </location>
</feature>
<sequence>MSEVYKRQAPPQRVTVGPRVSVPKVRTWRSPVPGVSISVPPARRRAAPKVALPHVTVYRDAVCTSRVVVGDCSRKRSREAHRLPSRSVPTAMPARPSPTPTVVRVPPPSQMPVARSRAQQIASPGRRKNPMTSVLVTVVIVTAITSTTAVAFRSRR</sequence>